<sequence length="162" mass="18777">MVERKRLDVYVKSELRDFISEESERSGRPMNAIVEEILTQALAKSRGELIEQQSLPVIRELLFSALRKHKVELRQELREDLRMEVVDVVKEGLRRSTDRLAALLVRSVRDSAMIRRLMYTLLAKSVSVEFAQKAYKDAQEKAGQELSSSKRNENDTRRSQAE</sequence>
<feature type="region of interest" description="Disordered" evidence="1">
    <location>
        <begin position="140"/>
        <end position="162"/>
    </location>
</feature>
<reference evidence="2 3" key="1">
    <citation type="submission" date="2019-01" db="EMBL/GenBank/DDBJ databases">
        <title>Ktedonosporobacter rubrisoli SCAWS-G2.</title>
        <authorList>
            <person name="Huang Y."/>
            <person name="Yan B."/>
        </authorList>
    </citation>
    <scope>NUCLEOTIDE SEQUENCE [LARGE SCALE GENOMIC DNA]</scope>
    <source>
        <strain evidence="2 3">SCAWS-G2</strain>
    </source>
</reference>
<keyword evidence="3" id="KW-1185">Reference proteome</keyword>
<organism evidence="2 3">
    <name type="scientific">Ktedonosporobacter rubrisoli</name>
    <dbReference type="NCBI Taxonomy" id="2509675"/>
    <lineage>
        <taxon>Bacteria</taxon>
        <taxon>Bacillati</taxon>
        <taxon>Chloroflexota</taxon>
        <taxon>Ktedonobacteria</taxon>
        <taxon>Ktedonobacterales</taxon>
        <taxon>Ktedonosporobacteraceae</taxon>
        <taxon>Ktedonosporobacter</taxon>
    </lineage>
</organism>
<dbReference type="EMBL" id="CP035758">
    <property type="protein sequence ID" value="QBD82446.1"/>
    <property type="molecule type" value="Genomic_DNA"/>
</dbReference>
<protein>
    <submittedName>
        <fullName evidence="2">Uncharacterized protein</fullName>
    </submittedName>
</protein>
<dbReference type="RefSeq" id="WP_129893515.1">
    <property type="nucleotide sequence ID" value="NZ_CP035758.1"/>
</dbReference>
<accession>A0A4P6K4I8</accession>
<name>A0A4P6K4I8_KTERU</name>
<evidence type="ECO:0000313" key="3">
    <source>
        <dbReference type="Proteomes" id="UP000290365"/>
    </source>
</evidence>
<dbReference type="KEGG" id="kbs:EPA93_43315"/>
<proteinExistence type="predicted"/>
<dbReference type="OrthoDB" id="160280at2"/>
<dbReference type="Proteomes" id="UP000290365">
    <property type="component" value="Chromosome"/>
</dbReference>
<dbReference type="AlphaFoldDB" id="A0A4P6K4I8"/>
<evidence type="ECO:0000313" key="2">
    <source>
        <dbReference type="EMBL" id="QBD82446.1"/>
    </source>
</evidence>
<gene>
    <name evidence="2" type="ORF">EPA93_43315</name>
</gene>
<evidence type="ECO:0000256" key="1">
    <source>
        <dbReference type="SAM" id="MobiDB-lite"/>
    </source>
</evidence>